<accession>I3TWI9</accession>
<dbReference type="GO" id="GO:0004520">
    <property type="term" value="F:DNA endonuclease activity"/>
    <property type="evidence" value="ECO:0007669"/>
    <property type="project" value="InterPro"/>
</dbReference>
<evidence type="ECO:0000313" key="11">
    <source>
        <dbReference type="Proteomes" id="UP000005258"/>
    </source>
</evidence>
<dbReference type="InterPro" id="IPR019855">
    <property type="entry name" value="CRISPR-assoc_Cas1_NMENI"/>
</dbReference>
<evidence type="ECO:0000256" key="2">
    <source>
        <dbReference type="ARBA" id="ARBA00022723"/>
    </source>
</evidence>
<dbReference type="InterPro" id="IPR050646">
    <property type="entry name" value="Cas1"/>
</dbReference>
<keyword evidence="8" id="KW-0464">Manganese</keyword>
<keyword evidence="7" id="KW-0238">DNA-binding</keyword>
<name>I3TWI9_TISMK</name>
<dbReference type="Pfam" id="PF01867">
    <property type="entry name" value="Cas_Cas1"/>
    <property type="match status" value="1"/>
</dbReference>
<dbReference type="PANTHER" id="PTHR34353">
    <property type="entry name" value="CRISPR-ASSOCIATED ENDONUCLEASE CAS1 1"/>
    <property type="match status" value="1"/>
</dbReference>
<geneLocation type="plasmid" evidence="10 11">
    <name>pTM3</name>
</geneLocation>
<evidence type="ECO:0000256" key="9">
    <source>
        <dbReference type="ARBA" id="ARBA00038592"/>
    </source>
</evidence>
<evidence type="ECO:0008006" key="12">
    <source>
        <dbReference type="Google" id="ProtNLM"/>
    </source>
</evidence>
<evidence type="ECO:0000256" key="6">
    <source>
        <dbReference type="ARBA" id="ARBA00023118"/>
    </source>
</evidence>
<dbReference type="GO" id="GO:0051607">
    <property type="term" value="P:defense response to virus"/>
    <property type="evidence" value="ECO:0007669"/>
    <property type="project" value="UniProtKB-KW"/>
</dbReference>
<organism evidence="10 11">
    <name type="scientific">Tistrella mobilis (strain KA081020-065)</name>
    <dbReference type="NCBI Taxonomy" id="1110502"/>
    <lineage>
        <taxon>Bacteria</taxon>
        <taxon>Pseudomonadati</taxon>
        <taxon>Pseudomonadota</taxon>
        <taxon>Alphaproteobacteria</taxon>
        <taxon>Geminicoccales</taxon>
        <taxon>Geminicoccaceae</taxon>
        <taxon>Tistrella</taxon>
    </lineage>
</organism>
<dbReference type="PATRIC" id="fig|1110502.3.peg.5392"/>
<dbReference type="AlphaFoldDB" id="I3TWI9"/>
<dbReference type="PANTHER" id="PTHR34353:SF2">
    <property type="entry name" value="CRISPR-ASSOCIATED ENDONUCLEASE CAS1 1"/>
    <property type="match status" value="1"/>
</dbReference>
<dbReference type="Gene3D" id="1.20.120.920">
    <property type="entry name" value="CRISPR-associated endonuclease Cas1, C-terminal domain"/>
    <property type="match status" value="1"/>
</dbReference>
<dbReference type="Proteomes" id="UP000005258">
    <property type="component" value="Plasmid pTM3"/>
</dbReference>
<reference evidence="10 11" key="1">
    <citation type="journal article" date="2012" name="J. Am. Chem. Soc.">
        <title>Bacterial biosynthesis and maturation of the didemnin anti-cancer agents.</title>
        <authorList>
            <person name="Xu Y."/>
            <person name="Kersten R.D."/>
            <person name="Nam S.J."/>
            <person name="Lu L."/>
            <person name="Al-Suwailem A.M."/>
            <person name="Zheng H."/>
            <person name="Fenical W."/>
            <person name="Dorrestein P.C."/>
            <person name="Moore B.S."/>
            <person name="Qian P.Y."/>
        </authorList>
    </citation>
    <scope>NUCLEOTIDE SEQUENCE [LARGE SCALE GENOMIC DNA]</scope>
    <source>
        <strain evidence="10 11">KA081020-065</strain>
    </source>
</reference>
<keyword evidence="4" id="KW-0378">Hydrolase</keyword>
<keyword evidence="11" id="KW-1185">Reference proteome</keyword>
<dbReference type="GO" id="GO:0003677">
    <property type="term" value="F:DNA binding"/>
    <property type="evidence" value="ECO:0007669"/>
    <property type="project" value="UniProtKB-KW"/>
</dbReference>
<evidence type="ECO:0000313" key="10">
    <source>
        <dbReference type="EMBL" id="AFK57127.1"/>
    </source>
</evidence>
<keyword evidence="10" id="KW-0614">Plasmid</keyword>
<dbReference type="RefSeq" id="WP_014748116.1">
    <property type="nucleotide sequence ID" value="NC_017958.1"/>
</dbReference>
<comment type="subunit">
    <text evidence="9">Homodimer, forms a heterotetramer with a Cas2 homodimer.</text>
</comment>
<keyword evidence="1" id="KW-0540">Nuclease</keyword>
<dbReference type="NCBIfam" id="TIGR03639">
    <property type="entry name" value="cas1_NMENI"/>
    <property type="match status" value="1"/>
</dbReference>
<proteinExistence type="predicted"/>
<keyword evidence="3" id="KW-0255">Endonuclease</keyword>
<keyword evidence="6" id="KW-0051">Antiviral defense</keyword>
<dbReference type="GO" id="GO:0016787">
    <property type="term" value="F:hydrolase activity"/>
    <property type="evidence" value="ECO:0007669"/>
    <property type="project" value="UniProtKB-KW"/>
</dbReference>
<dbReference type="HOGENOM" id="CLU_055263_1_0_5"/>
<dbReference type="GO" id="GO:0046872">
    <property type="term" value="F:metal ion binding"/>
    <property type="evidence" value="ECO:0007669"/>
    <property type="project" value="UniProtKB-KW"/>
</dbReference>
<dbReference type="GO" id="GO:0043571">
    <property type="term" value="P:maintenance of CRISPR repeat elements"/>
    <property type="evidence" value="ECO:0007669"/>
    <property type="project" value="InterPro"/>
</dbReference>
<dbReference type="InterPro" id="IPR042206">
    <property type="entry name" value="CRISPR-assoc_Cas1_C"/>
</dbReference>
<dbReference type="EMBL" id="CP003239">
    <property type="protein sequence ID" value="AFK57127.1"/>
    <property type="molecule type" value="Genomic_DNA"/>
</dbReference>
<gene>
    <name evidence="10" type="ordered locus">TMO_c0517</name>
</gene>
<protein>
    <recommendedName>
        <fullName evidence="12">CRISPR-associated endonuclease Cas1</fullName>
    </recommendedName>
</protein>
<sequence>MARFFWRSRTLPGWCLDTPQTSVTGALLSALAGRGVAMIVPDAKHHPAGVLLPFHQHHAQAHVAHMQVGIGLPLKKRLWQALVVAKIGNQAVLLDRLDRPRAKALSAMAGRVGSGDPDNIEAQAARVYWPELFRDFTRGNEVDRRNALLNYGYAVVRAALARACTASGLLPAFGVHHASRTNSFNLVDDLIEPFRPFVDRAVHDLARDEASGELTVDDRRAMAGILNHSVAIGADRMTLLAATEVAATSMVRAMENSSAALLQMPGWPGEG</sequence>
<evidence type="ECO:0000256" key="8">
    <source>
        <dbReference type="ARBA" id="ARBA00023211"/>
    </source>
</evidence>
<dbReference type="NCBIfam" id="TIGR00287">
    <property type="entry name" value="cas1"/>
    <property type="match status" value="1"/>
</dbReference>
<evidence type="ECO:0000256" key="4">
    <source>
        <dbReference type="ARBA" id="ARBA00022801"/>
    </source>
</evidence>
<dbReference type="KEGG" id="tmo:TMO_c0517"/>
<evidence type="ECO:0000256" key="5">
    <source>
        <dbReference type="ARBA" id="ARBA00022842"/>
    </source>
</evidence>
<dbReference type="InterPro" id="IPR002729">
    <property type="entry name" value="CRISPR-assoc_Cas1"/>
</dbReference>
<keyword evidence="5" id="KW-0460">Magnesium</keyword>
<evidence type="ECO:0000256" key="7">
    <source>
        <dbReference type="ARBA" id="ARBA00023125"/>
    </source>
</evidence>
<keyword evidence="2" id="KW-0479">Metal-binding</keyword>
<evidence type="ECO:0000256" key="3">
    <source>
        <dbReference type="ARBA" id="ARBA00022759"/>
    </source>
</evidence>
<evidence type="ECO:0000256" key="1">
    <source>
        <dbReference type="ARBA" id="ARBA00022722"/>
    </source>
</evidence>